<dbReference type="Proteomes" id="UP000216189">
    <property type="component" value="Unassembled WGS sequence"/>
</dbReference>
<keyword evidence="3" id="KW-0238">DNA-binding</keyword>
<evidence type="ECO:0000313" key="4">
    <source>
        <dbReference type="Proteomes" id="UP000216189"/>
    </source>
</evidence>
<proteinExistence type="predicted"/>
<dbReference type="RefSeq" id="WP_094448725.1">
    <property type="nucleotide sequence ID" value="NZ_CAJOJX010000016.1"/>
</dbReference>
<evidence type="ECO:0000256" key="1">
    <source>
        <dbReference type="SAM" id="MobiDB-lite"/>
    </source>
</evidence>
<gene>
    <name evidence="3" type="ORF">CIK91_09365</name>
</gene>
<evidence type="ECO:0000313" key="3">
    <source>
        <dbReference type="EMBL" id="OYP54288.1"/>
    </source>
</evidence>
<dbReference type="NCBIfam" id="TIGR01764">
    <property type="entry name" value="excise"/>
    <property type="match status" value="1"/>
</dbReference>
<accession>A0ABX4EG43</accession>
<dbReference type="Pfam" id="PF12728">
    <property type="entry name" value="HTH_17"/>
    <property type="match status" value="1"/>
</dbReference>
<dbReference type="InterPro" id="IPR041657">
    <property type="entry name" value="HTH_17"/>
</dbReference>
<feature type="domain" description="Helix-turn-helix" evidence="2">
    <location>
        <begin position="58"/>
        <end position="105"/>
    </location>
</feature>
<sequence>MPKTRKCAYCGKIFTTNNGMQKFCSEECAEQAKESKRKRQKDFLRAIEPAMELQQQEYLTFSKAAILLGCTRQYVYKLVEQGKLPASRLSSRMALVRKSDIEKMFAVNPYHRVMPGASSKKASKKPSHLSSSSSSKKDKNQIGESPMRYSETLDYISGEAVMAIYKVKKSWLYASAKRNNIPMCKIAGKNYYSRKHMDELFGVSAEIESLTEWLTTEEAETLYSTTRESLRSQVYRRHIPTKREYGKTYYSKIHLDEIYHPDMKASDAYCTTAEAAEKYGMTKSNICIIVKTNNLTKVKVGVQNLIVKEEIEKVMANRLAKFGSYRIQ</sequence>
<organism evidence="3 4">
    <name type="scientific">Segatella bryantii</name>
    <name type="common">Prevotella bryantii</name>
    <dbReference type="NCBI Taxonomy" id="77095"/>
    <lineage>
        <taxon>Bacteria</taxon>
        <taxon>Pseudomonadati</taxon>
        <taxon>Bacteroidota</taxon>
        <taxon>Bacteroidia</taxon>
        <taxon>Bacteroidales</taxon>
        <taxon>Prevotellaceae</taxon>
        <taxon>Segatella</taxon>
    </lineage>
</organism>
<keyword evidence="4" id="KW-1185">Reference proteome</keyword>
<evidence type="ECO:0000259" key="2">
    <source>
        <dbReference type="Pfam" id="PF12728"/>
    </source>
</evidence>
<feature type="region of interest" description="Disordered" evidence="1">
    <location>
        <begin position="116"/>
        <end position="144"/>
    </location>
</feature>
<protein>
    <submittedName>
        <fullName evidence="3">DNA-binding protein</fullName>
    </submittedName>
</protein>
<reference evidence="3 4" key="1">
    <citation type="submission" date="2017-08" db="EMBL/GenBank/DDBJ databases">
        <title>Comparative genomics of non-oral Prevotella species.</title>
        <authorList>
            <person name="Accetto T."/>
            <person name="Nograsek B."/>
            <person name="Avgustin G."/>
        </authorList>
    </citation>
    <scope>NUCLEOTIDE SEQUENCE [LARGE SCALE GENOMIC DNA]</scope>
    <source>
        <strain evidence="3 4">TC1-1</strain>
    </source>
</reference>
<dbReference type="InterPro" id="IPR010093">
    <property type="entry name" value="SinI_DNA-bd"/>
</dbReference>
<dbReference type="GeneID" id="72478435"/>
<dbReference type="GO" id="GO:0003677">
    <property type="term" value="F:DNA binding"/>
    <property type="evidence" value="ECO:0007669"/>
    <property type="project" value="UniProtKB-KW"/>
</dbReference>
<dbReference type="EMBL" id="NPJF01000048">
    <property type="protein sequence ID" value="OYP54288.1"/>
    <property type="molecule type" value="Genomic_DNA"/>
</dbReference>
<name>A0ABX4EG43_SEGBR</name>
<comment type="caution">
    <text evidence="3">The sequence shown here is derived from an EMBL/GenBank/DDBJ whole genome shotgun (WGS) entry which is preliminary data.</text>
</comment>